<feature type="compositionally biased region" description="Basic and acidic residues" evidence="10">
    <location>
        <begin position="12"/>
        <end position="23"/>
    </location>
</feature>
<dbReference type="PROSITE" id="PS00105">
    <property type="entry name" value="AA_TRANSFER_CLASS_1"/>
    <property type="match status" value="1"/>
</dbReference>
<evidence type="ECO:0000256" key="9">
    <source>
        <dbReference type="ARBA" id="ARBA00048531"/>
    </source>
</evidence>
<dbReference type="InterPro" id="IPR004838">
    <property type="entry name" value="NHTrfase_class1_PyrdxlP-BS"/>
</dbReference>
<dbReference type="AlphaFoldDB" id="A0A1X7GW84"/>
<sequence length="364" mass="38518">MAEECPATKPSVTDERQTGKREVAGGTLLHGGDLDGARAAFPDAPEPWIDLSTGINPWPYPLPPVRPDAWSRLPGRGEEAALRSAAAACYGAPSADVVAAASGSQALIQLLPRLRAPGRVAVLGPTYAEHARCWALAGHDVRMVEGVEEADVLVIVNPNNPDGRRWPAARLLELADAQHARGGWLVVDEAFADMRPQDSLAAHAGKPGLVVLRSFGKFFGLAGLRLGIALAPVALAMALREAIGPWAVSGPGLAIATAALGDRHWIEATRGRLAAAAAELDRLLERAGLRVVGGTELYRLVEDPRAPALYRALGEAGILVRRFEQRPDWLRFGLPGAAGEWQRLGVALGVEGSRALQPRETSAP</sequence>
<evidence type="ECO:0000256" key="3">
    <source>
        <dbReference type="ARBA" id="ARBA00004953"/>
    </source>
</evidence>
<keyword evidence="7" id="KW-0456">Lyase</keyword>
<organism evidence="12 13">
    <name type="scientific">Azospirillum oryzae</name>
    <dbReference type="NCBI Taxonomy" id="286727"/>
    <lineage>
        <taxon>Bacteria</taxon>
        <taxon>Pseudomonadati</taxon>
        <taxon>Pseudomonadota</taxon>
        <taxon>Alphaproteobacteria</taxon>
        <taxon>Rhodospirillales</taxon>
        <taxon>Azospirillaceae</taxon>
        <taxon>Azospirillum</taxon>
    </lineage>
</organism>
<evidence type="ECO:0000313" key="13">
    <source>
        <dbReference type="Proteomes" id="UP000192936"/>
    </source>
</evidence>
<dbReference type="InterPro" id="IPR004839">
    <property type="entry name" value="Aminotransferase_I/II_large"/>
</dbReference>
<gene>
    <name evidence="12" type="ORF">SAMN02982917_4393</name>
</gene>
<dbReference type="Gene3D" id="3.90.1150.10">
    <property type="entry name" value="Aspartate Aminotransferase, domain 1"/>
    <property type="match status" value="1"/>
</dbReference>
<comment type="function">
    <text evidence="2">Decarboxylates L-threonine-O-3-phosphate to yield (R)-1-amino-2-propanol O-2-phosphate, the precursor for the linkage between the nucleotide loop and the corrin ring in cobalamin.</text>
</comment>
<dbReference type="NCBIfam" id="TIGR01140">
    <property type="entry name" value="L_thr_O3P_dcar"/>
    <property type="match status" value="1"/>
</dbReference>
<feature type="domain" description="Aminotransferase class I/classII large" evidence="11">
    <location>
        <begin position="80"/>
        <end position="334"/>
    </location>
</feature>
<proteinExistence type="predicted"/>
<dbReference type="Gene3D" id="3.40.640.10">
    <property type="entry name" value="Type I PLP-dependent aspartate aminotransferase-like (Major domain)"/>
    <property type="match status" value="1"/>
</dbReference>
<dbReference type="InterPro" id="IPR015424">
    <property type="entry name" value="PyrdxlP-dep_Trfase"/>
</dbReference>
<accession>A0A1X7GW84</accession>
<evidence type="ECO:0000256" key="5">
    <source>
        <dbReference type="ARBA" id="ARBA00022573"/>
    </source>
</evidence>
<dbReference type="PANTHER" id="PTHR42885">
    <property type="entry name" value="HISTIDINOL-PHOSPHATE AMINOTRANSFERASE-RELATED"/>
    <property type="match status" value="1"/>
</dbReference>
<protein>
    <recommendedName>
        <fullName evidence="4">threonine-phosphate decarboxylase</fullName>
        <ecNumber evidence="4">4.1.1.81</ecNumber>
    </recommendedName>
    <alternativeName>
        <fullName evidence="8">L-threonine-O-3-phosphate decarboxylase</fullName>
    </alternativeName>
</protein>
<evidence type="ECO:0000259" key="11">
    <source>
        <dbReference type="Pfam" id="PF00155"/>
    </source>
</evidence>
<evidence type="ECO:0000256" key="2">
    <source>
        <dbReference type="ARBA" id="ARBA00003444"/>
    </source>
</evidence>
<reference evidence="12 13" key="1">
    <citation type="submission" date="2017-04" db="EMBL/GenBank/DDBJ databases">
        <authorList>
            <person name="Afonso C.L."/>
            <person name="Miller P.J."/>
            <person name="Scott M.A."/>
            <person name="Spackman E."/>
            <person name="Goraichik I."/>
            <person name="Dimitrov K.M."/>
            <person name="Suarez D.L."/>
            <person name="Swayne D.E."/>
        </authorList>
    </citation>
    <scope>NUCLEOTIDE SEQUENCE [LARGE SCALE GENOMIC DNA]</scope>
    <source>
        <strain evidence="12 13">A2P</strain>
    </source>
</reference>
<dbReference type="GO" id="GO:0030170">
    <property type="term" value="F:pyridoxal phosphate binding"/>
    <property type="evidence" value="ECO:0007669"/>
    <property type="project" value="InterPro"/>
</dbReference>
<dbReference type="OrthoDB" id="9799304at2"/>
<dbReference type="InterPro" id="IPR005860">
    <property type="entry name" value="CobD"/>
</dbReference>
<evidence type="ECO:0000256" key="10">
    <source>
        <dbReference type="SAM" id="MobiDB-lite"/>
    </source>
</evidence>
<evidence type="ECO:0000256" key="4">
    <source>
        <dbReference type="ARBA" id="ARBA00012285"/>
    </source>
</evidence>
<dbReference type="Pfam" id="PF00155">
    <property type="entry name" value="Aminotran_1_2"/>
    <property type="match status" value="1"/>
</dbReference>
<feature type="region of interest" description="Disordered" evidence="10">
    <location>
        <begin position="1"/>
        <end position="29"/>
    </location>
</feature>
<comment type="cofactor">
    <cofactor evidence="1">
        <name>pyridoxal 5'-phosphate</name>
        <dbReference type="ChEBI" id="CHEBI:597326"/>
    </cofactor>
</comment>
<dbReference type="InterPro" id="IPR015422">
    <property type="entry name" value="PyrdxlP-dep_Trfase_small"/>
</dbReference>
<dbReference type="GO" id="GO:0009236">
    <property type="term" value="P:cobalamin biosynthetic process"/>
    <property type="evidence" value="ECO:0007669"/>
    <property type="project" value="UniProtKB-UniPathway"/>
</dbReference>
<keyword evidence="6" id="KW-0663">Pyridoxal phosphate</keyword>
<evidence type="ECO:0000313" key="12">
    <source>
        <dbReference type="EMBL" id="SMF74908.1"/>
    </source>
</evidence>
<comment type="pathway">
    <text evidence="3">Cofactor biosynthesis; adenosylcobalamin biosynthesis.</text>
</comment>
<dbReference type="InterPro" id="IPR015421">
    <property type="entry name" value="PyrdxlP-dep_Trfase_major"/>
</dbReference>
<dbReference type="GO" id="GO:0048472">
    <property type="term" value="F:threonine-phosphate decarboxylase activity"/>
    <property type="evidence" value="ECO:0007669"/>
    <property type="project" value="UniProtKB-EC"/>
</dbReference>
<dbReference type="RefSeq" id="WP_085089299.1">
    <property type="nucleotide sequence ID" value="NZ_FXAK01000007.1"/>
</dbReference>
<keyword evidence="5" id="KW-0169">Cobalamin biosynthesis</keyword>
<dbReference type="STRING" id="286727.SAMN02982917_4393"/>
<comment type="catalytic activity">
    <reaction evidence="9">
        <text>O-phospho-L-threonine + H(+) = (R)-1-aminopropan-2-yl phosphate + CO2</text>
        <dbReference type="Rhea" id="RHEA:11492"/>
        <dbReference type="ChEBI" id="CHEBI:15378"/>
        <dbReference type="ChEBI" id="CHEBI:16526"/>
        <dbReference type="ChEBI" id="CHEBI:58563"/>
        <dbReference type="ChEBI" id="CHEBI:58675"/>
        <dbReference type="EC" id="4.1.1.81"/>
    </reaction>
</comment>
<evidence type="ECO:0000256" key="8">
    <source>
        <dbReference type="ARBA" id="ARBA00029996"/>
    </source>
</evidence>
<name>A0A1X7GW84_9PROT</name>
<dbReference type="Proteomes" id="UP000192936">
    <property type="component" value="Unassembled WGS sequence"/>
</dbReference>
<evidence type="ECO:0000256" key="6">
    <source>
        <dbReference type="ARBA" id="ARBA00022898"/>
    </source>
</evidence>
<dbReference type="PANTHER" id="PTHR42885:SF1">
    <property type="entry name" value="THREONINE-PHOSPHATE DECARBOXYLASE"/>
    <property type="match status" value="1"/>
</dbReference>
<dbReference type="EC" id="4.1.1.81" evidence="4"/>
<evidence type="ECO:0000256" key="1">
    <source>
        <dbReference type="ARBA" id="ARBA00001933"/>
    </source>
</evidence>
<dbReference type="SUPFAM" id="SSF53383">
    <property type="entry name" value="PLP-dependent transferases"/>
    <property type="match status" value="1"/>
</dbReference>
<dbReference type="CDD" id="cd00609">
    <property type="entry name" value="AAT_like"/>
    <property type="match status" value="1"/>
</dbReference>
<dbReference type="EMBL" id="FXAK01000007">
    <property type="protein sequence ID" value="SMF74908.1"/>
    <property type="molecule type" value="Genomic_DNA"/>
</dbReference>
<dbReference type="UniPathway" id="UPA00148"/>
<evidence type="ECO:0000256" key="7">
    <source>
        <dbReference type="ARBA" id="ARBA00023239"/>
    </source>
</evidence>